<organism evidence="1 2">
    <name type="scientific">Vibrio cholerae serotype O1 (strain M66-2)</name>
    <dbReference type="NCBI Taxonomy" id="579112"/>
    <lineage>
        <taxon>Bacteria</taxon>
        <taxon>Pseudomonadati</taxon>
        <taxon>Pseudomonadota</taxon>
        <taxon>Gammaproteobacteria</taxon>
        <taxon>Vibrionales</taxon>
        <taxon>Vibrionaceae</taxon>
        <taxon>Vibrio</taxon>
    </lineage>
</organism>
<dbReference type="HOGENOM" id="CLU_3406020_0_0_6"/>
<proteinExistence type="predicted"/>
<accession>C3LTS7</accession>
<dbReference type="EMBL" id="CP001233">
    <property type="protein sequence ID" value="ACP05303.1"/>
    <property type="molecule type" value="Genomic_DNA"/>
</dbReference>
<protein>
    <submittedName>
        <fullName evidence="1">Uncharacterized protein</fullName>
    </submittedName>
</protein>
<evidence type="ECO:0000313" key="2">
    <source>
        <dbReference type="Proteomes" id="UP000001217"/>
    </source>
</evidence>
<dbReference type="Proteomes" id="UP000001217">
    <property type="component" value="Chromosome I"/>
</dbReference>
<reference evidence="1 2" key="1">
    <citation type="journal article" date="2008" name="PLoS ONE">
        <title>A recalibrated molecular clock and independent origins for the cholera pandemic clones.</title>
        <authorList>
            <person name="Feng L."/>
            <person name="Reeves P.R."/>
            <person name="Lan R."/>
            <person name="Ren Y."/>
            <person name="Gao C."/>
            <person name="Zhou Z."/>
            <person name="Ren Y."/>
            <person name="Cheng J."/>
            <person name="Wang W."/>
            <person name="Wang J."/>
            <person name="Qian W."/>
            <person name="Li D."/>
            <person name="Wang L."/>
        </authorList>
    </citation>
    <scope>NUCLEOTIDE SEQUENCE [LARGE SCALE GENOMIC DNA]</scope>
    <source>
        <strain evidence="1 2">M66-2</strain>
    </source>
</reference>
<dbReference type="AlphaFoldDB" id="C3LTS7"/>
<name>C3LTS7_VIBCM</name>
<dbReference type="KEGG" id="vcm:VCM66_0985"/>
<evidence type="ECO:0000313" key="1">
    <source>
        <dbReference type="EMBL" id="ACP05303.1"/>
    </source>
</evidence>
<gene>
    <name evidence="1" type="ordered locus">VCM66_0985</name>
</gene>
<sequence>MVAPHNFQKFILFYEHELLRLNVTAYPYPF</sequence>